<organism evidence="2 3">
    <name type="scientific">Pseudoalteromonas aurantia 208</name>
    <dbReference type="NCBI Taxonomy" id="1314867"/>
    <lineage>
        <taxon>Bacteria</taxon>
        <taxon>Pseudomonadati</taxon>
        <taxon>Pseudomonadota</taxon>
        <taxon>Gammaproteobacteria</taxon>
        <taxon>Alteromonadales</taxon>
        <taxon>Pseudoalteromonadaceae</taxon>
        <taxon>Pseudoalteromonas</taxon>
    </lineage>
</organism>
<feature type="chain" id="PRO_5045952461" evidence="1">
    <location>
        <begin position="28"/>
        <end position="233"/>
    </location>
</feature>
<dbReference type="InterPro" id="IPR011042">
    <property type="entry name" value="6-blade_b-propeller_TolB-like"/>
</dbReference>
<dbReference type="Gene3D" id="2.120.10.30">
    <property type="entry name" value="TolB, C-terminal domain"/>
    <property type="match status" value="1"/>
</dbReference>
<name>A0ABR9EHF7_9GAMM</name>
<comment type="caution">
    <text evidence="2">The sequence shown here is derived from an EMBL/GenBank/DDBJ whole genome shotgun (WGS) entry which is preliminary data.</text>
</comment>
<dbReference type="EMBL" id="AQGV01000015">
    <property type="protein sequence ID" value="MBE0370396.1"/>
    <property type="molecule type" value="Genomic_DNA"/>
</dbReference>
<feature type="signal peptide" evidence="1">
    <location>
        <begin position="1"/>
        <end position="27"/>
    </location>
</feature>
<evidence type="ECO:0000313" key="3">
    <source>
        <dbReference type="Proteomes" id="UP000615755"/>
    </source>
</evidence>
<dbReference type="RefSeq" id="WP_192509516.1">
    <property type="nucleotide sequence ID" value="NZ_AQGV01000015.1"/>
</dbReference>
<keyword evidence="1" id="KW-0732">Signal</keyword>
<protein>
    <submittedName>
        <fullName evidence="2">Uncharacterized protein</fullName>
    </submittedName>
</protein>
<accession>A0ABR9EHF7</accession>
<reference evidence="2 3" key="1">
    <citation type="submission" date="2015-03" db="EMBL/GenBank/DDBJ databases">
        <title>Genome sequence of Pseudoalteromonas aurantia.</title>
        <authorList>
            <person name="Xie B.-B."/>
            <person name="Rong J.-C."/>
            <person name="Qin Q.-L."/>
            <person name="Zhang Y.-Z."/>
        </authorList>
    </citation>
    <scope>NUCLEOTIDE SEQUENCE [LARGE SCALE GENOMIC DNA]</scope>
    <source>
        <strain evidence="2 3">208</strain>
    </source>
</reference>
<evidence type="ECO:0000256" key="1">
    <source>
        <dbReference type="SAM" id="SignalP"/>
    </source>
</evidence>
<dbReference type="Proteomes" id="UP000615755">
    <property type="component" value="Unassembled WGS sequence"/>
</dbReference>
<gene>
    <name evidence="2" type="ORF">PAUR_b0428</name>
</gene>
<dbReference type="SUPFAM" id="SSF101898">
    <property type="entry name" value="NHL repeat"/>
    <property type="match status" value="1"/>
</dbReference>
<keyword evidence="3" id="KW-1185">Reference proteome</keyword>
<sequence length="233" mass="25987">MERRTFLRTTSALCSAGLFGLSMHANANEKTISGDDKTERMSIAKLRDLNIAFPTMIAVTPTGETIEVQRKPRIIRRYAQHIYVYFEQSKEISVFSLAGERTGKLPLTDNLQAIKDFAIDTQLQSLYVIEYGHHQITVLDFYGQKVGDIGEFGIELLQDLNGPKSITVDERGKVHVLTGNDNIIRVYSANGAYVSSYNHIRRSSSKLRQLDGCKMITGVGGKFNDSVTVLSGY</sequence>
<proteinExistence type="predicted"/>
<evidence type="ECO:0000313" key="2">
    <source>
        <dbReference type="EMBL" id="MBE0370396.1"/>
    </source>
</evidence>